<dbReference type="Proteomes" id="UP000199318">
    <property type="component" value="Unassembled WGS sequence"/>
</dbReference>
<feature type="transmembrane region" description="Helical" evidence="1">
    <location>
        <begin position="157"/>
        <end position="176"/>
    </location>
</feature>
<reference evidence="3" key="1">
    <citation type="submission" date="2016-10" db="EMBL/GenBank/DDBJ databases">
        <authorList>
            <person name="de Groot N.N."/>
        </authorList>
    </citation>
    <scope>NUCLEOTIDE SEQUENCE [LARGE SCALE GENOMIC DNA]</scope>
    <source>
        <strain evidence="3">10nlg</strain>
    </source>
</reference>
<keyword evidence="3" id="KW-1185">Reference proteome</keyword>
<feature type="transmembrane region" description="Helical" evidence="1">
    <location>
        <begin position="183"/>
        <end position="204"/>
    </location>
</feature>
<gene>
    <name evidence="2" type="ORF">SAMN05444126_1286</name>
</gene>
<accession>A0A1H9W5U3</accession>
<sequence length="207" mass="22925">MFPPYETWTLGPLSLQTELIFLLLAALIGIFTFSLYLKYIGAEKEKDMSDNITWAVLAAIGVFKFWPVITSPALLTDPMNLIYFTGGAGALPAAVIVFAGVMTFFFFRRSWPVVMWESLLVSVMTAAVVYFAAIVFYGTVSPLSVGYNVNDEVVHPVNLYAAYLLALTLAGLPVFFQRRTRWYAPLVYLIAAAGAIAFLLQPFYVSS</sequence>
<keyword evidence="1" id="KW-0472">Membrane</keyword>
<dbReference type="AlphaFoldDB" id="A0A1H9W5U3"/>
<dbReference type="STRING" id="1464123.SAMN05444126_1286"/>
<organism evidence="2 3">
    <name type="scientific">Salisediminibacterium halotolerans</name>
    <dbReference type="NCBI Taxonomy" id="517425"/>
    <lineage>
        <taxon>Bacteria</taxon>
        <taxon>Bacillati</taxon>
        <taxon>Bacillota</taxon>
        <taxon>Bacilli</taxon>
        <taxon>Bacillales</taxon>
        <taxon>Bacillaceae</taxon>
        <taxon>Salisediminibacterium</taxon>
    </lineage>
</organism>
<evidence type="ECO:0000313" key="3">
    <source>
        <dbReference type="Proteomes" id="UP000199318"/>
    </source>
</evidence>
<dbReference type="OrthoDB" id="2880784at2"/>
<feature type="transmembrane region" description="Helical" evidence="1">
    <location>
        <begin position="52"/>
        <end position="69"/>
    </location>
</feature>
<feature type="transmembrane region" description="Helical" evidence="1">
    <location>
        <begin position="20"/>
        <end position="40"/>
    </location>
</feature>
<keyword evidence="1" id="KW-1133">Transmembrane helix</keyword>
<feature type="transmembrane region" description="Helical" evidence="1">
    <location>
        <begin position="119"/>
        <end position="137"/>
    </location>
</feature>
<proteinExistence type="predicted"/>
<dbReference type="RefSeq" id="WP_093074388.1">
    <property type="nucleotide sequence ID" value="NZ_FOGV01000028.1"/>
</dbReference>
<protein>
    <submittedName>
        <fullName evidence="2">Uncharacterized protein</fullName>
    </submittedName>
</protein>
<feature type="transmembrane region" description="Helical" evidence="1">
    <location>
        <begin position="81"/>
        <end position="107"/>
    </location>
</feature>
<evidence type="ECO:0000256" key="1">
    <source>
        <dbReference type="SAM" id="Phobius"/>
    </source>
</evidence>
<name>A0A1H9W5U3_9BACI</name>
<comment type="caution">
    <text evidence="2">The sequence shown here is derived from an EMBL/GenBank/DDBJ whole genome shotgun (WGS) entry which is preliminary data.</text>
</comment>
<keyword evidence="1" id="KW-0812">Transmembrane</keyword>
<evidence type="ECO:0000313" key="2">
    <source>
        <dbReference type="EMBL" id="SES29151.1"/>
    </source>
</evidence>
<dbReference type="EMBL" id="FOGV01000028">
    <property type="protein sequence ID" value="SES29151.1"/>
    <property type="molecule type" value="Genomic_DNA"/>
</dbReference>